<evidence type="ECO:0000256" key="3">
    <source>
        <dbReference type="ARBA" id="ARBA00022692"/>
    </source>
</evidence>
<comment type="caution">
    <text evidence="7">The sequence shown here is derived from an EMBL/GenBank/DDBJ whole genome shotgun (WGS) entry which is preliminary data.</text>
</comment>
<feature type="transmembrane region" description="Helical" evidence="6">
    <location>
        <begin position="113"/>
        <end position="136"/>
    </location>
</feature>
<keyword evidence="3 6" id="KW-0812">Transmembrane</keyword>
<evidence type="ECO:0000313" key="7">
    <source>
        <dbReference type="EMBL" id="MDY0407759.1"/>
    </source>
</evidence>
<feature type="transmembrane region" description="Helical" evidence="6">
    <location>
        <begin position="14"/>
        <end position="34"/>
    </location>
</feature>
<name>A0ABU5CPL3_9BACI</name>
<dbReference type="RefSeq" id="WP_320378544.1">
    <property type="nucleotide sequence ID" value="NZ_JAWDIQ010000001.1"/>
</dbReference>
<evidence type="ECO:0000256" key="4">
    <source>
        <dbReference type="ARBA" id="ARBA00022989"/>
    </source>
</evidence>
<dbReference type="InterPro" id="IPR019108">
    <property type="entry name" value="Caa3_assmbl_CtaG-rel"/>
</dbReference>
<sequence length="272" mass="31037">MIDIILSELHFSSIWNGGIFLFTLFGAIIYLFMLPNGKNHTIWKSIVFLVGLAITFLAIGSPLNIVARIQFSRHILQLILLLLLAPPLLIIGFKTEVLKNVASKPFLQKMCDLLTRPSLTFTLFFILLYAVHMPFLFDAVRMDIYTNYFYMLGLFIVALLFWIPLISEKKLNIKQKTIYAGASMVVFIPLSIFFYVAKTSLYTVYSDLSYFIQSLEACFPANKSLPPEYYEMLIPSSPVHEQQLGAMFLLIGQIVIFGLTLGIPLIRKRISR</sequence>
<reference evidence="7 8" key="1">
    <citation type="submission" date="2023-10" db="EMBL/GenBank/DDBJ databases">
        <title>Virgibacillus soli CC-YMP-6 genome.</title>
        <authorList>
            <person name="Miliotis G."/>
            <person name="Sengupta P."/>
            <person name="Hameed A."/>
            <person name="Chuvochina M."/>
            <person name="Mcdonagh F."/>
            <person name="Simpson A.C."/>
            <person name="Singh N.K."/>
            <person name="Rekha P.D."/>
            <person name="Raman K."/>
            <person name="Hugenholtz P."/>
            <person name="Venkateswaran K."/>
        </authorList>
    </citation>
    <scope>NUCLEOTIDE SEQUENCE [LARGE SCALE GENOMIC DNA]</scope>
    <source>
        <strain evidence="7 8">CC-YMP-6</strain>
    </source>
</reference>
<proteinExistence type="predicted"/>
<feature type="transmembrane region" description="Helical" evidence="6">
    <location>
        <begin position="244"/>
        <end position="266"/>
    </location>
</feature>
<dbReference type="Pfam" id="PF09678">
    <property type="entry name" value="Caa3_CtaG"/>
    <property type="match status" value="1"/>
</dbReference>
<evidence type="ECO:0000256" key="2">
    <source>
        <dbReference type="ARBA" id="ARBA00022475"/>
    </source>
</evidence>
<protein>
    <submittedName>
        <fullName evidence="7">Cytochrome c oxidase assembly protein</fullName>
    </submittedName>
</protein>
<keyword evidence="8" id="KW-1185">Reference proteome</keyword>
<organism evidence="7 8">
    <name type="scientific">Paracerasibacillus soli</name>
    <dbReference type="NCBI Taxonomy" id="480284"/>
    <lineage>
        <taxon>Bacteria</taxon>
        <taxon>Bacillati</taxon>
        <taxon>Bacillota</taxon>
        <taxon>Bacilli</taxon>
        <taxon>Bacillales</taxon>
        <taxon>Bacillaceae</taxon>
        <taxon>Paracerasibacillus</taxon>
    </lineage>
</organism>
<feature type="transmembrane region" description="Helical" evidence="6">
    <location>
        <begin position="75"/>
        <end position="93"/>
    </location>
</feature>
<accession>A0ABU5CPL3</accession>
<evidence type="ECO:0000313" key="8">
    <source>
        <dbReference type="Proteomes" id="UP001275315"/>
    </source>
</evidence>
<feature type="transmembrane region" description="Helical" evidence="6">
    <location>
        <begin position="148"/>
        <end position="166"/>
    </location>
</feature>
<keyword evidence="2" id="KW-1003">Cell membrane</keyword>
<dbReference type="EMBL" id="JAWDIQ010000001">
    <property type="protein sequence ID" value="MDY0407759.1"/>
    <property type="molecule type" value="Genomic_DNA"/>
</dbReference>
<dbReference type="Proteomes" id="UP001275315">
    <property type="component" value="Unassembled WGS sequence"/>
</dbReference>
<evidence type="ECO:0000256" key="1">
    <source>
        <dbReference type="ARBA" id="ARBA00004651"/>
    </source>
</evidence>
<evidence type="ECO:0000256" key="5">
    <source>
        <dbReference type="ARBA" id="ARBA00023136"/>
    </source>
</evidence>
<keyword evidence="5 6" id="KW-0472">Membrane</keyword>
<feature type="transmembrane region" description="Helical" evidence="6">
    <location>
        <begin position="178"/>
        <end position="197"/>
    </location>
</feature>
<gene>
    <name evidence="7" type="ORF">RWD45_02950</name>
</gene>
<keyword evidence="4 6" id="KW-1133">Transmembrane helix</keyword>
<evidence type="ECO:0000256" key="6">
    <source>
        <dbReference type="SAM" id="Phobius"/>
    </source>
</evidence>
<comment type="subcellular location">
    <subcellularLocation>
        <location evidence="1">Cell membrane</location>
        <topology evidence="1">Multi-pass membrane protein</topology>
    </subcellularLocation>
</comment>
<feature type="transmembrane region" description="Helical" evidence="6">
    <location>
        <begin position="46"/>
        <end position="69"/>
    </location>
</feature>